<dbReference type="Gene3D" id="3.30.565.10">
    <property type="entry name" value="Histidine kinase-like ATPase, C-terminal domain"/>
    <property type="match status" value="1"/>
</dbReference>
<dbReference type="EMBL" id="JACJFM010000008">
    <property type="protein sequence ID" value="MBB1486639.1"/>
    <property type="molecule type" value="Genomic_DNA"/>
</dbReference>
<evidence type="ECO:0000256" key="2">
    <source>
        <dbReference type="ARBA" id="ARBA00012438"/>
    </source>
</evidence>
<dbReference type="AlphaFoldDB" id="A0A839IQ77"/>
<dbReference type="InterPro" id="IPR003594">
    <property type="entry name" value="HATPase_dom"/>
</dbReference>
<dbReference type="InterPro" id="IPR036890">
    <property type="entry name" value="HATPase_C_sf"/>
</dbReference>
<dbReference type="InterPro" id="IPR004358">
    <property type="entry name" value="Sig_transdc_His_kin-like_C"/>
</dbReference>
<dbReference type="SMART" id="SM00387">
    <property type="entry name" value="HATPase_c"/>
    <property type="match status" value="1"/>
</dbReference>
<evidence type="ECO:0000256" key="3">
    <source>
        <dbReference type="SAM" id="Phobius"/>
    </source>
</evidence>
<dbReference type="RefSeq" id="WP_182808420.1">
    <property type="nucleotide sequence ID" value="NZ_JACJFM010000008.1"/>
</dbReference>
<dbReference type="PRINTS" id="PR00344">
    <property type="entry name" value="BCTRLSENSOR"/>
</dbReference>
<organism evidence="5 6">
    <name type="scientific">Oceanospirillum sediminis</name>
    <dbReference type="NCBI Taxonomy" id="2760088"/>
    <lineage>
        <taxon>Bacteria</taxon>
        <taxon>Pseudomonadati</taxon>
        <taxon>Pseudomonadota</taxon>
        <taxon>Gammaproteobacteria</taxon>
        <taxon>Oceanospirillales</taxon>
        <taxon>Oceanospirillaceae</taxon>
        <taxon>Oceanospirillum</taxon>
    </lineage>
</organism>
<evidence type="ECO:0000313" key="5">
    <source>
        <dbReference type="EMBL" id="MBB1486639.1"/>
    </source>
</evidence>
<dbReference type="EC" id="2.7.13.3" evidence="2"/>
<dbReference type="Proteomes" id="UP000565262">
    <property type="component" value="Unassembled WGS sequence"/>
</dbReference>
<dbReference type="PANTHER" id="PTHR43065">
    <property type="entry name" value="SENSOR HISTIDINE KINASE"/>
    <property type="match status" value="1"/>
</dbReference>
<feature type="domain" description="Histidine kinase" evidence="4">
    <location>
        <begin position="115"/>
        <end position="324"/>
    </location>
</feature>
<dbReference type="GO" id="GO:0004673">
    <property type="term" value="F:protein histidine kinase activity"/>
    <property type="evidence" value="ECO:0007669"/>
    <property type="project" value="UniProtKB-EC"/>
</dbReference>
<dbReference type="Pfam" id="PF02518">
    <property type="entry name" value="HATPase_c"/>
    <property type="match status" value="1"/>
</dbReference>
<accession>A0A839IQ77</accession>
<keyword evidence="3" id="KW-0812">Transmembrane</keyword>
<comment type="catalytic activity">
    <reaction evidence="1">
        <text>ATP + protein L-histidine = ADP + protein N-phospho-L-histidine.</text>
        <dbReference type="EC" id="2.7.13.3"/>
    </reaction>
</comment>
<name>A0A839IQ77_9GAMM</name>
<evidence type="ECO:0000259" key="4">
    <source>
        <dbReference type="PROSITE" id="PS50109"/>
    </source>
</evidence>
<keyword evidence="6" id="KW-1185">Reference proteome</keyword>
<dbReference type="SUPFAM" id="SSF55874">
    <property type="entry name" value="ATPase domain of HSP90 chaperone/DNA topoisomerase II/histidine kinase"/>
    <property type="match status" value="1"/>
</dbReference>
<dbReference type="PANTHER" id="PTHR43065:SF42">
    <property type="entry name" value="TWO-COMPONENT SENSOR PPRA"/>
    <property type="match status" value="1"/>
</dbReference>
<evidence type="ECO:0000313" key="6">
    <source>
        <dbReference type="Proteomes" id="UP000565262"/>
    </source>
</evidence>
<keyword evidence="3" id="KW-1133">Transmembrane helix</keyword>
<dbReference type="PROSITE" id="PS50109">
    <property type="entry name" value="HIS_KIN"/>
    <property type="match status" value="1"/>
</dbReference>
<gene>
    <name evidence="5" type="ORF">H4O21_08450</name>
</gene>
<feature type="transmembrane region" description="Helical" evidence="3">
    <location>
        <begin position="61"/>
        <end position="80"/>
    </location>
</feature>
<protein>
    <recommendedName>
        <fullName evidence="2">histidine kinase</fullName>
        <ecNumber evidence="2">2.7.13.3</ecNumber>
    </recommendedName>
</protein>
<reference evidence="5 6" key="1">
    <citation type="submission" date="2020-08" db="EMBL/GenBank/DDBJ databases">
        <title>Oceanospirillum sp. nov. isolated from marine sediment.</title>
        <authorList>
            <person name="Ji X."/>
        </authorList>
    </citation>
    <scope>NUCLEOTIDE SEQUENCE [LARGE SCALE GENOMIC DNA]</scope>
    <source>
        <strain evidence="5 6">D5</strain>
    </source>
</reference>
<evidence type="ECO:0000256" key="1">
    <source>
        <dbReference type="ARBA" id="ARBA00000085"/>
    </source>
</evidence>
<keyword evidence="3" id="KW-0472">Membrane</keyword>
<sequence>MPDKRRQKLMKEKVHLSNRRQVIIAVSCFLLLSLTLAELEAFEVVYYFSRTHEDWELDELILGALAALITTAFTFAYSTWRYNRVLNEEIEYRVKLEQELAQAQKMQSLATLAGGVAHSTNNYLQPILTLSRLTKKQLPEDSPVQGIMDKILLAAENAREVLAQLLRFSHSDNREMSHCDLLHELSKHQLLYRSVLSEPDLLVFELTDQPCRVGLSTSEVSDILLALITNAEDSYPQQMGEITVTLSADRDRVILQVTDQGCGMDLALQARIFDPFFTSKDVGQGTGLGLSIVHGLVEQQGGSIEVESAPDQGSCFTVILPSVPDEQPDDK</sequence>
<dbReference type="Gene3D" id="1.10.287.130">
    <property type="match status" value="1"/>
</dbReference>
<comment type="caution">
    <text evidence="5">The sequence shown here is derived from an EMBL/GenBank/DDBJ whole genome shotgun (WGS) entry which is preliminary data.</text>
</comment>
<proteinExistence type="predicted"/>
<dbReference type="InterPro" id="IPR005467">
    <property type="entry name" value="His_kinase_dom"/>
</dbReference>